<comment type="caution">
    <text evidence="3">The sequence shown here is derived from an EMBL/GenBank/DDBJ whole genome shotgun (WGS) entry which is preliminary data.</text>
</comment>
<dbReference type="Pfam" id="PF04413">
    <property type="entry name" value="Glycos_transf_N"/>
    <property type="match status" value="1"/>
</dbReference>
<gene>
    <name evidence="3" type="ORF">DH2020_018033</name>
</gene>
<dbReference type="Gene3D" id="3.40.50.11720">
    <property type="entry name" value="3-Deoxy-D-manno-octulosonic-acid transferase, N-terminal domain"/>
    <property type="match status" value="1"/>
</dbReference>
<dbReference type="Gene3D" id="3.40.50.2000">
    <property type="entry name" value="Glycogen Phosphorylase B"/>
    <property type="match status" value="1"/>
</dbReference>
<sequence>MMATKSGEIVYKIYRALTYGISPLIRLHLRWRRFRGREHPLRWQERLGRPSAPRPTGRLVWFHAVSLGEGLAAIPVIKCCLERRPDVTVLMTTTTTSAFEVIKNRLPSKVIYQFAPLDIPSTMDAFLQYWRPNAVLLMESELWPNLIMSAARNGIALALLNGRMSTKSFRNWSHPVILPLITLMLSKFSLILPLSTIQGIHFQLLQAPPFIINYSGDLKCAITDSDISEGDKKSLEEFQAQLSQRKVWMASSIHNGEEEVFIGAHNVLKQKHADIVTIIVPRQPQHGRDIALKLKEEGTCVALRSRGDNPTPETSLYVVDSLGELRDFYRVAPIAVIGGSFLLGSAGHNISEAAAAGCAVLTGHHVGHFSHMVAEMQRVNPLSVLQVSGEKLVEAVNELFSNVEILEARRVAARQAYCALSSGIIENVWEMLHFHVFLKSMNRDYCHGVRR</sequence>
<dbReference type="InterPro" id="IPR039901">
    <property type="entry name" value="Kdotransferase"/>
</dbReference>
<protein>
    <recommendedName>
        <fullName evidence="2">3-deoxy-D-manno-octulosonic-acid transferase N-terminal domain-containing protein</fullName>
    </recommendedName>
</protein>
<dbReference type="PANTHER" id="PTHR42755:SF1">
    <property type="entry name" value="3-DEOXY-D-MANNO-OCTULOSONIC ACID TRANSFERASE, MITOCHONDRIAL-RELATED"/>
    <property type="match status" value="1"/>
</dbReference>
<keyword evidence="4" id="KW-1185">Reference proteome</keyword>
<evidence type="ECO:0000256" key="1">
    <source>
        <dbReference type="ARBA" id="ARBA00022679"/>
    </source>
</evidence>
<dbReference type="InterPro" id="IPR038107">
    <property type="entry name" value="Glycos_transf_N_sf"/>
</dbReference>
<dbReference type="InterPro" id="IPR007507">
    <property type="entry name" value="Glycos_transf_N"/>
</dbReference>
<organism evidence="3 4">
    <name type="scientific">Rehmannia glutinosa</name>
    <name type="common">Chinese foxglove</name>
    <dbReference type="NCBI Taxonomy" id="99300"/>
    <lineage>
        <taxon>Eukaryota</taxon>
        <taxon>Viridiplantae</taxon>
        <taxon>Streptophyta</taxon>
        <taxon>Embryophyta</taxon>
        <taxon>Tracheophyta</taxon>
        <taxon>Spermatophyta</taxon>
        <taxon>Magnoliopsida</taxon>
        <taxon>eudicotyledons</taxon>
        <taxon>Gunneridae</taxon>
        <taxon>Pentapetalae</taxon>
        <taxon>asterids</taxon>
        <taxon>lamiids</taxon>
        <taxon>Lamiales</taxon>
        <taxon>Orobanchaceae</taxon>
        <taxon>Rehmannieae</taxon>
        <taxon>Rehmannia</taxon>
    </lineage>
</organism>
<feature type="domain" description="3-deoxy-D-manno-octulosonic-acid transferase N-terminal" evidence="2">
    <location>
        <begin position="42"/>
        <end position="221"/>
    </location>
</feature>
<dbReference type="EMBL" id="JABTTQ020000010">
    <property type="protein sequence ID" value="KAK6147121.1"/>
    <property type="molecule type" value="Genomic_DNA"/>
</dbReference>
<name>A0ABR0WKI9_REHGL</name>
<evidence type="ECO:0000259" key="2">
    <source>
        <dbReference type="Pfam" id="PF04413"/>
    </source>
</evidence>
<accession>A0ABR0WKI9</accession>
<dbReference type="Proteomes" id="UP001318860">
    <property type="component" value="Unassembled WGS sequence"/>
</dbReference>
<reference evidence="3 4" key="1">
    <citation type="journal article" date="2021" name="Comput. Struct. Biotechnol. J.">
        <title>De novo genome assembly of the potent medicinal plant Rehmannia glutinosa using nanopore technology.</title>
        <authorList>
            <person name="Ma L."/>
            <person name="Dong C."/>
            <person name="Song C."/>
            <person name="Wang X."/>
            <person name="Zheng X."/>
            <person name="Niu Y."/>
            <person name="Chen S."/>
            <person name="Feng W."/>
        </authorList>
    </citation>
    <scope>NUCLEOTIDE SEQUENCE [LARGE SCALE GENOMIC DNA]</scope>
    <source>
        <strain evidence="3">DH-2019</strain>
    </source>
</reference>
<proteinExistence type="predicted"/>
<keyword evidence="1" id="KW-0808">Transferase</keyword>
<dbReference type="PANTHER" id="PTHR42755">
    <property type="entry name" value="3-DEOXY-MANNO-OCTULOSONATE CYTIDYLYLTRANSFERASE"/>
    <property type="match status" value="1"/>
</dbReference>
<evidence type="ECO:0000313" key="3">
    <source>
        <dbReference type="EMBL" id="KAK6147121.1"/>
    </source>
</evidence>
<evidence type="ECO:0000313" key="4">
    <source>
        <dbReference type="Proteomes" id="UP001318860"/>
    </source>
</evidence>